<dbReference type="AlphaFoldDB" id="A0A3M7QLQ9"/>
<evidence type="ECO:0000313" key="1">
    <source>
        <dbReference type="EMBL" id="RNA12024.1"/>
    </source>
</evidence>
<organism evidence="1 2">
    <name type="scientific">Brachionus plicatilis</name>
    <name type="common">Marine rotifer</name>
    <name type="synonym">Brachionus muelleri</name>
    <dbReference type="NCBI Taxonomy" id="10195"/>
    <lineage>
        <taxon>Eukaryota</taxon>
        <taxon>Metazoa</taxon>
        <taxon>Spiralia</taxon>
        <taxon>Gnathifera</taxon>
        <taxon>Rotifera</taxon>
        <taxon>Eurotatoria</taxon>
        <taxon>Monogononta</taxon>
        <taxon>Pseudotrocha</taxon>
        <taxon>Ploima</taxon>
        <taxon>Brachionidae</taxon>
        <taxon>Brachionus</taxon>
    </lineage>
</organism>
<dbReference type="Proteomes" id="UP000276133">
    <property type="component" value="Unassembled WGS sequence"/>
</dbReference>
<sequence length="160" mass="18915">MRSLTQTVHCVCILSLLLVDKATWCCRCWKLPCRIGTLEMFAWFLVFLLRLHPRCSTESWVFFAEVLAQVTWNGLELFCQETFNLSNAETGFAGNNWYLIQFQDHVFIRPDPKNLKSLVGLLKKRKNYDFYSKTSLRRSPMVKIKVNITERKNCKETFYK</sequence>
<evidence type="ECO:0000313" key="2">
    <source>
        <dbReference type="Proteomes" id="UP000276133"/>
    </source>
</evidence>
<dbReference type="EMBL" id="REGN01005786">
    <property type="protein sequence ID" value="RNA12024.1"/>
    <property type="molecule type" value="Genomic_DNA"/>
</dbReference>
<reference evidence="1 2" key="1">
    <citation type="journal article" date="2018" name="Sci. Rep.">
        <title>Genomic signatures of local adaptation to the degree of environmental predictability in rotifers.</title>
        <authorList>
            <person name="Franch-Gras L."/>
            <person name="Hahn C."/>
            <person name="Garcia-Roger E.M."/>
            <person name="Carmona M.J."/>
            <person name="Serra M."/>
            <person name="Gomez A."/>
        </authorList>
    </citation>
    <scope>NUCLEOTIDE SEQUENCE [LARGE SCALE GENOMIC DNA]</scope>
    <source>
        <strain evidence="1">HYR1</strain>
    </source>
</reference>
<protein>
    <submittedName>
        <fullName evidence="1">Uncharacterized protein</fullName>
    </submittedName>
</protein>
<gene>
    <name evidence="1" type="ORF">BpHYR1_035130</name>
</gene>
<name>A0A3M7QLQ9_BRAPC</name>
<proteinExistence type="predicted"/>
<keyword evidence="2" id="KW-1185">Reference proteome</keyword>
<accession>A0A3M7QLQ9</accession>
<comment type="caution">
    <text evidence="1">The sequence shown here is derived from an EMBL/GenBank/DDBJ whole genome shotgun (WGS) entry which is preliminary data.</text>
</comment>